<keyword evidence="1" id="KW-0472">Membrane</keyword>
<dbReference type="EMBL" id="SHKI01000003">
    <property type="protein sequence ID" value="RZT67025.1"/>
    <property type="molecule type" value="Genomic_DNA"/>
</dbReference>
<protein>
    <recommendedName>
        <fullName evidence="4">DNA/RNA helicase</fullName>
    </recommendedName>
</protein>
<organism evidence="2 3">
    <name type="scientific">Leucobacter luti</name>
    <dbReference type="NCBI Taxonomy" id="340320"/>
    <lineage>
        <taxon>Bacteria</taxon>
        <taxon>Bacillati</taxon>
        <taxon>Actinomycetota</taxon>
        <taxon>Actinomycetes</taxon>
        <taxon>Micrococcales</taxon>
        <taxon>Microbacteriaceae</taxon>
        <taxon>Leucobacter</taxon>
    </lineage>
</organism>
<keyword evidence="3" id="KW-1185">Reference proteome</keyword>
<evidence type="ECO:0008006" key="4">
    <source>
        <dbReference type="Google" id="ProtNLM"/>
    </source>
</evidence>
<keyword evidence="1" id="KW-1133">Transmembrane helix</keyword>
<dbReference type="AlphaFoldDB" id="A0A4Q7U0Z4"/>
<evidence type="ECO:0000313" key="2">
    <source>
        <dbReference type="EMBL" id="RZT67025.1"/>
    </source>
</evidence>
<gene>
    <name evidence="2" type="ORF">EV139_1156</name>
</gene>
<name>A0A4Q7U0Z4_9MICO</name>
<proteinExistence type="predicted"/>
<feature type="transmembrane region" description="Helical" evidence="1">
    <location>
        <begin position="130"/>
        <end position="151"/>
    </location>
</feature>
<accession>A0A4Q7U0Z4</accession>
<sequence length="170" mass="18424">MKLSRKRRRELRSLRGDAQELLDQQRIVLSHAGDVLGQAGRQAKLLSDEHLAPRVDETLEAVRPTVDRGVASARRAANSVRRVTTPLVASALARTIRALDEIESPQAAAQVRSFGERAGYIAPVKKKRKAGGIIALSLGAVAAVGVGYALWQAFRTDDELWVAPEHSSGE</sequence>
<comment type="caution">
    <text evidence="2">The sequence shown here is derived from an EMBL/GenBank/DDBJ whole genome shotgun (WGS) entry which is preliminary data.</text>
</comment>
<dbReference type="OrthoDB" id="5123379at2"/>
<evidence type="ECO:0000256" key="1">
    <source>
        <dbReference type="SAM" id="Phobius"/>
    </source>
</evidence>
<keyword evidence="1" id="KW-0812">Transmembrane</keyword>
<dbReference type="RefSeq" id="WP_130453344.1">
    <property type="nucleotide sequence ID" value="NZ_QYAG01000001.1"/>
</dbReference>
<evidence type="ECO:0000313" key="3">
    <source>
        <dbReference type="Proteomes" id="UP000291832"/>
    </source>
</evidence>
<reference evidence="2 3" key="1">
    <citation type="journal article" date="2015" name="Stand. Genomic Sci.">
        <title>Genomic Encyclopedia of Bacterial and Archaeal Type Strains, Phase III: the genomes of soil and plant-associated and newly described type strains.</title>
        <authorList>
            <person name="Whitman W.B."/>
            <person name="Woyke T."/>
            <person name="Klenk H.P."/>
            <person name="Zhou Y."/>
            <person name="Lilburn T.G."/>
            <person name="Beck B.J."/>
            <person name="De Vos P."/>
            <person name="Vandamme P."/>
            <person name="Eisen J.A."/>
            <person name="Garrity G."/>
            <person name="Hugenholtz P."/>
            <person name="Kyrpides N.C."/>
        </authorList>
    </citation>
    <scope>NUCLEOTIDE SEQUENCE [LARGE SCALE GENOMIC DNA]</scope>
    <source>
        <strain evidence="2 3">RF6</strain>
    </source>
</reference>
<dbReference type="Proteomes" id="UP000291832">
    <property type="component" value="Unassembled WGS sequence"/>
</dbReference>